<proteinExistence type="predicted"/>
<reference evidence="3" key="1">
    <citation type="journal article" date="2019" name="Int. J. Syst. Evol. Microbiol.">
        <title>The Global Catalogue of Microorganisms (GCM) 10K type strain sequencing project: providing services to taxonomists for standard genome sequencing and annotation.</title>
        <authorList>
            <consortium name="The Broad Institute Genomics Platform"/>
            <consortium name="The Broad Institute Genome Sequencing Center for Infectious Disease"/>
            <person name="Wu L."/>
            <person name="Ma J."/>
        </authorList>
    </citation>
    <scope>NUCLEOTIDE SEQUENCE [LARGE SCALE GENOMIC DNA]</scope>
    <source>
        <strain evidence="3">CECT 7184</strain>
    </source>
</reference>
<comment type="caution">
    <text evidence="2">The sequence shown here is derived from an EMBL/GenBank/DDBJ whole genome shotgun (WGS) entry which is preliminary data.</text>
</comment>
<protein>
    <submittedName>
        <fullName evidence="2">Nuclear transport factor 2 family protein</fullName>
    </submittedName>
</protein>
<dbReference type="InterPro" id="IPR032710">
    <property type="entry name" value="NTF2-like_dom_sf"/>
</dbReference>
<feature type="domain" description="SnoaL-like" evidence="1">
    <location>
        <begin position="176"/>
        <end position="270"/>
    </location>
</feature>
<dbReference type="Proteomes" id="UP001242368">
    <property type="component" value="Unassembled WGS sequence"/>
</dbReference>
<accession>A0ABT8CWB9</accession>
<evidence type="ECO:0000313" key="3">
    <source>
        <dbReference type="Proteomes" id="UP001242368"/>
    </source>
</evidence>
<dbReference type="RefSeq" id="WP_290363443.1">
    <property type="nucleotide sequence ID" value="NZ_JAUFQU010000001.1"/>
</dbReference>
<evidence type="ECO:0000259" key="1">
    <source>
        <dbReference type="Pfam" id="PF12680"/>
    </source>
</evidence>
<keyword evidence="3" id="KW-1185">Reference proteome</keyword>
<gene>
    <name evidence="2" type="ORF">QW060_10040</name>
</gene>
<organism evidence="2 3">
    <name type="scientific">Paenimyroides ceti</name>
    <dbReference type="NCBI Taxonomy" id="395087"/>
    <lineage>
        <taxon>Bacteria</taxon>
        <taxon>Pseudomonadati</taxon>
        <taxon>Bacteroidota</taxon>
        <taxon>Flavobacteriia</taxon>
        <taxon>Flavobacteriales</taxon>
        <taxon>Flavobacteriaceae</taxon>
        <taxon>Paenimyroides</taxon>
    </lineage>
</organism>
<evidence type="ECO:0000313" key="2">
    <source>
        <dbReference type="EMBL" id="MDN3707470.1"/>
    </source>
</evidence>
<dbReference type="SUPFAM" id="SSF54427">
    <property type="entry name" value="NTF2-like"/>
    <property type="match status" value="2"/>
</dbReference>
<dbReference type="Pfam" id="PF12680">
    <property type="entry name" value="SnoaL_2"/>
    <property type="match status" value="2"/>
</dbReference>
<dbReference type="EMBL" id="JAUFQU010000001">
    <property type="protein sequence ID" value="MDN3707470.1"/>
    <property type="molecule type" value="Genomic_DNA"/>
</dbReference>
<name>A0ABT8CWB9_9FLAO</name>
<feature type="domain" description="SnoaL-like" evidence="1">
    <location>
        <begin position="14"/>
        <end position="124"/>
    </location>
</feature>
<dbReference type="InterPro" id="IPR037401">
    <property type="entry name" value="SnoaL-like"/>
</dbReference>
<sequence length="285" mass="33441">MENSDVFERRKKKVKNYFEKVDNGKFDVDYYNLFTEDTELYFPKFGFSHGKEGIRQFGETMAGFLKNISHDIETFNYIVSENYVVIEGTEKGTLQSGKEWPDHTIAFGKFCSVFEFEKDLIKRMHIYVDPDVASEDIDKILLLNKETNKNHQFYTNQTEMIIKMFYDIQFGKKEGNIAELFADTVDWDLPGNKEKFPWTGKRHTKNEVAAFFQELSKNVESKKFEIDFISVNGQNATAAGRLSSKILKYDKVFDTEFVVIFKVMNGKIVKYHFLEDSYKLNEEMQ</sequence>
<dbReference type="Gene3D" id="3.10.450.50">
    <property type="match status" value="2"/>
</dbReference>